<dbReference type="Gene3D" id="2.40.420.20">
    <property type="match status" value="1"/>
</dbReference>
<dbReference type="Gene3D" id="2.40.30.170">
    <property type="match status" value="1"/>
</dbReference>
<organism evidence="9 10">
    <name type="scientific">Vitreoscilla stercoraria</name>
    <dbReference type="NCBI Taxonomy" id="61"/>
    <lineage>
        <taxon>Bacteria</taxon>
        <taxon>Pseudomonadati</taxon>
        <taxon>Pseudomonadota</taxon>
        <taxon>Betaproteobacteria</taxon>
        <taxon>Neisseriales</taxon>
        <taxon>Neisseriaceae</taxon>
        <taxon>Vitreoscilla</taxon>
    </lineage>
</organism>
<sequence length="395" mass="42596">MKKKIKWLVLAVLIVAGVAAYFLWFNQPEKVEYITEPVQKGNVSMTVNATGVVSAAQKVTVGAQASGQIKNLYIKVGDEVQKGDLIAQIDPTTQQNTLQTRRAELSAQTAQLENQKIQLEIATKQYKREQSLLAEDASSAEAVENTKDAWSAAKAAVKQTEASMKQTNIAINTAEVELGYTKIIAPFTGTVVSVPVEEGQTVNANQTTPTIAEIADLSQMEVKLEIAEGDITKVAAGMPVEYTILSEPTAKFKTTLQSIDPGLTSLTDGNYSETSSSDAAVYYYAKLLVPNEEGKLRIGMTTQNTIIAQEVKDVSVVPTMAVRNIKGKKIVRVLKKDNEVVETEVQTGLSDGLNIEIKSGLKEGDLVVMGSMNASEKSQAVAQGQNRRPSGMGPR</sequence>
<evidence type="ECO:0000256" key="6">
    <source>
        <dbReference type="SAM" id="MobiDB-lite"/>
    </source>
</evidence>
<keyword evidence="4 5" id="KW-0175">Coiled coil</keyword>
<evidence type="ECO:0000256" key="5">
    <source>
        <dbReference type="SAM" id="Coils"/>
    </source>
</evidence>
<dbReference type="Proteomes" id="UP000832034">
    <property type="component" value="Chromosome"/>
</dbReference>
<dbReference type="InterPro" id="IPR058625">
    <property type="entry name" value="MdtA-like_BSH"/>
</dbReference>
<evidence type="ECO:0000313" key="9">
    <source>
        <dbReference type="EMBL" id="UOO93721.1"/>
    </source>
</evidence>
<feature type="region of interest" description="Disordered" evidence="6">
    <location>
        <begin position="376"/>
        <end position="395"/>
    </location>
</feature>
<dbReference type="InterPro" id="IPR006143">
    <property type="entry name" value="RND_pump_MFP"/>
</dbReference>
<dbReference type="PANTHER" id="PTHR30469:SF33">
    <property type="entry name" value="SLR1207 PROTEIN"/>
    <property type="match status" value="1"/>
</dbReference>
<feature type="compositionally biased region" description="Polar residues" evidence="6">
    <location>
        <begin position="376"/>
        <end position="388"/>
    </location>
</feature>
<comment type="similarity">
    <text evidence="2">Belongs to the membrane fusion protein (MFP) (TC 8.A.1) family.</text>
</comment>
<evidence type="ECO:0000259" key="7">
    <source>
        <dbReference type="Pfam" id="PF25917"/>
    </source>
</evidence>
<dbReference type="Gene3D" id="2.40.50.100">
    <property type="match status" value="1"/>
</dbReference>
<evidence type="ECO:0000313" key="10">
    <source>
        <dbReference type="Proteomes" id="UP000832034"/>
    </source>
</evidence>
<dbReference type="Gene3D" id="6.10.140.1990">
    <property type="match status" value="1"/>
</dbReference>
<protein>
    <submittedName>
        <fullName evidence="9">Efflux RND transporter periplasmic adaptor subunit</fullName>
    </submittedName>
</protein>
<evidence type="ECO:0000256" key="1">
    <source>
        <dbReference type="ARBA" id="ARBA00004196"/>
    </source>
</evidence>
<name>A0ABY4EDB5_VITST</name>
<evidence type="ECO:0000256" key="3">
    <source>
        <dbReference type="ARBA" id="ARBA00022448"/>
    </source>
</evidence>
<dbReference type="NCBIfam" id="TIGR01730">
    <property type="entry name" value="RND_mfp"/>
    <property type="match status" value="1"/>
</dbReference>
<evidence type="ECO:0000259" key="8">
    <source>
        <dbReference type="Pfam" id="PF25967"/>
    </source>
</evidence>
<keyword evidence="10" id="KW-1185">Reference proteome</keyword>
<evidence type="ECO:0000256" key="4">
    <source>
        <dbReference type="ARBA" id="ARBA00023054"/>
    </source>
</evidence>
<dbReference type="Pfam" id="PF25967">
    <property type="entry name" value="RND-MFP_C"/>
    <property type="match status" value="1"/>
</dbReference>
<feature type="domain" description="Multidrug resistance protein MdtA-like barrel-sandwich hybrid" evidence="7">
    <location>
        <begin position="58"/>
        <end position="211"/>
    </location>
</feature>
<gene>
    <name evidence="9" type="ORF">LVJ81_08355</name>
</gene>
<dbReference type="Pfam" id="PF25917">
    <property type="entry name" value="BSH_RND"/>
    <property type="match status" value="1"/>
</dbReference>
<comment type="subcellular location">
    <subcellularLocation>
        <location evidence="1">Cell envelope</location>
    </subcellularLocation>
</comment>
<dbReference type="InterPro" id="IPR030190">
    <property type="entry name" value="MacA_alpha-hairpin_sf"/>
</dbReference>
<reference evidence="9" key="2">
    <citation type="journal article" date="2022" name="Res Sq">
        <title>Evolution of multicellular longitudinally dividing oral cavity symbionts (Neisseriaceae).</title>
        <authorList>
            <person name="Nyongesa S."/>
            <person name="Weber P."/>
            <person name="Bernet E."/>
            <person name="Pullido F."/>
            <person name="Nieckarz M."/>
            <person name="Delaby M."/>
            <person name="Nieves C."/>
            <person name="Viehboeck T."/>
            <person name="Krause N."/>
            <person name="Rivera-Millot A."/>
            <person name="Nakamura A."/>
            <person name="Vischer N."/>
            <person name="VanNieuwenhze M."/>
            <person name="Brun Y."/>
            <person name="Cava F."/>
            <person name="Bulgheresi S."/>
            <person name="Veyrier F."/>
        </authorList>
    </citation>
    <scope>NUCLEOTIDE SEQUENCE</scope>
    <source>
        <strain evidence="9">SAG 1488-6</strain>
    </source>
</reference>
<dbReference type="EMBL" id="CP091512">
    <property type="protein sequence ID" value="UOO93721.1"/>
    <property type="molecule type" value="Genomic_DNA"/>
</dbReference>
<proteinExistence type="inferred from homology"/>
<dbReference type="SUPFAM" id="SSF111369">
    <property type="entry name" value="HlyD-like secretion proteins"/>
    <property type="match status" value="1"/>
</dbReference>
<accession>A0ABY4EDB5</accession>
<feature type="domain" description="Multidrug resistance protein MdtA-like C-terminal permuted SH3" evidence="8">
    <location>
        <begin position="315"/>
        <end position="370"/>
    </location>
</feature>
<feature type="coiled-coil region" evidence="5">
    <location>
        <begin position="95"/>
        <end position="132"/>
    </location>
</feature>
<keyword evidence="3" id="KW-0813">Transport</keyword>
<dbReference type="InterPro" id="IPR058627">
    <property type="entry name" value="MdtA-like_C"/>
</dbReference>
<reference evidence="9" key="1">
    <citation type="submission" date="2021-12" db="EMBL/GenBank/DDBJ databases">
        <authorList>
            <person name="Veyrier F.J."/>
        </authorList>
    </citation>
    <scope>NUCLEOTIDE SEQUENCE</scope>
    <source>
        <strain evidence="9">SAG 1488-6</strain>
    </source>
</reference>
<dbReference type="PANTHER" id="PTHR30469">
    <property type="entry name" value="MULTIDRUG RESISTANCE PROTEIN MDTA"/>
    <property type="match status" value="1"/>
</dbReference>
<evidence type="ECO:0000256" key="2">
    <source>
        <dbReference type="ARBA" id="ARBA00009477"/>
    </source>
</evidence>